<accession>A0A0F9PY67</accession>
<dbReference type="Pfam" id="PF12675">
    <property type="entry name" value="DUF3795"/>
    <property type="match status" value="1"/>
</dbReference>
<proteinExistence type="predicted"/>
<protein>
    <recommendedName>
        <fullName evidence="2">DUF3795 domain-containing protein</fullName>
    </recommendedName>
</protein>
<dbReference type="EMBL" id="LAZR01002059">
    <property type="protein sequence ID" value="KKN35159.1"/>
    <property type="molecule type" value="Genomic_DNA"/>
</dbReference>
<gene>
    <name evidence="1" type="ORF">LCGC14_0786530</name>
</gene>
<name>A0A0F9PY67_9ZZZZ</name>
<reference evidence="1" key="1">
    <citation type="journal article" date="2015" name="Nature">
        <title>Complex archaea that bridge the gap between prokaryotes and eukaryotes.</title>
        <authorList>
            <person name="Spang A."/>
            <person name="Saw J.H."/>
            <person name="Jorgensen S.L."/>
            <person name="Zaremba-Niedzwiedzka K."/>
            <person name="Martijn J."/>
            <person name="Lind A.E."/>
            <person name="van Eijk R."/>
            <person name="Schleper C."/>
            <person name="Guy L."/>
            <person name="Ettema T.J."/>
        </authorList>
    </citation>
    <scope>NUCLEOTIDE SEQUENCE</scope>
</reference>
<sequence length="115" mass="13490">MNLYLMGTEEWDISVCGLNCVKCKKYQSNECGKCRGRLETHNSPNCVFLPCAREKGHQYCFECDEFPCKNLEDFASDDFGHHKQTVENMKKMKEIGIKNWIAEQERCMYCPGWLF</sequence>
<dbReference type="InterPro" id="IPR024227">
    <property type="entry name" value="DUF3795"/>
</dbReference>
<comment type="caution">
    <text evidence="1">The sequence shown here is derived from an EMBL/GenBank/DDBJ whole genome shotgun (WGS) entry which is preliminary data.</text>
</comment>
<evidence type="ECO:0008006" key="2">
    <source>
        <dbReference type="Google" id="ProtNLM"/>
    </source>
</evidence>
<dbReference type="AlphaFoldDB" id="A0A0F9PY67"/>
<organism evidence="1">
    <name type="scientific">marine sediment metagenome</name>
    <dbReference type="NCBI Taxonomy" id="412755"/>
    <lineage>
        <taxon>unclassified sequences</taxon>
        <taxon>metagenomes</taxon>
        <taxon>ecological metagenomes</taxon>
    </lineage>
</organism>
<evidence type="ECO:0000313" key="1">
    <source>
        <dbReference type="EMBL" id="KKN35159.1"/>
    </source>
</evidence>